<feature type="transmembrane region" description="Helical" evidence="1">
    <location>
        <begin position="12"/>
        <end position="31"/>
    </location>
</feature>
<feature type="transmembrane region" description="Helical" evidence="1">
    <location>
        <begin position="328"/>
        <end position="346"/>
    </location>
</feature>
<feature type="transmembrane region" description="Helical" evidence="1">
    <location>
        <begin position="358"/>
        <end position="377"/>
    </location>
</feature>
<gene>
    <name evidence="2" type="ORF">H9813_00975</name>
</gene>
<dbReference type="Proteomes" id="UP000824035">
    <property type="component" value="Unassembled WGS sequence"/>
</dbReference>
<sequence>MEQKSARFDPLLAALCAGTAAVLLAVCSWSSPLYPYHCGGDANIYFTIGRNMLDGLVPYRDLIDQKGPLLFFIQMLGALVSRQSFLGVWLLEVAAGTVFLYFSARTVQLFAPRAAALLGVPLTALAAWSGDAFASGSTAEEYTLPALAFGLYLFCRAFARDSRWRPALPLFFVNGLLAGAVLWTKYTMLGFHFAWMASFALLLWLGEKDFAVRACLVFLGGMAAVSAAVLAWFGANGALDELWDVYFYRNIFHYGTPATHWSEPLYNIFMAGAETLLRNPLLAVLCVLGALAAVLSRSMLAPAGRAGLCALVFFTALFMWGASRGFPYYGLLFACFLPLGVAAAGRAAQRFLPRPGKLLAGALAELCAVCAALSLWLSPNTWFMGYEREELPQSIFADYIREQGGETLLTWGILDVGFYTFSDITPTCPYFCRLNLFDNEELEGMAADMVRRGEFDFVVTANNHAMYEELTEHYELVLTATEPTPDGRDAFFNLYQRVK</sequence>
<organism evidence="2 3">
    <name type="scientific">Candidatus Allofournierella merdipullorum</name>
    <dbReference type="NCBI Taxonomy" id="2838595"/>
    <lineage>
        <taxon>Bacteria</taxon>
        <taxon>Bacillati</taxon>
        <taxon>Bacillota</taxon>
        <taxon>Clostridia</taxon>
        <taxon>Eubacteriales</taxon>
        <taxon>Oscillospiraceae</taxon>
        <taxon>Allofournierella</taxon>
    </lineage>
</organism>
<evidence type="ECO:0000313" key="2">
    <source>
        <dbReference type="EMBL" id="HIZ29795.1"/>
    </source>
</evidence>
<feature type="transmembrane region" description="Helical" evidence="1">
    <location>
        <begin position="114"/>
        <end position="130"/>
    </location>
</feature>
<dbReference type="AlphaFoldDB" id="A0A9D2IXZ2"/>
<evidence type="ECO:0000313" key="3">
    <source>
        <dbReference type="Proteomes" id="UP000824035"/>
    </source>
</evidence>
<keyword evidence="1" id="KW-0812">Transmembrane</keyword>
<feature type="transmembrane region" description="Helical" evidence="1">
    <location>
        <begin position="166"/>
        <end position="183"/>
    </location>
</feature>
<feature type="transmembrane region" description="Helical" evidence="1">
    <location>
        <begin position="189"/>
        <end position="207"/>
    </location>
</feature>
<feature type="transmembrane region" description="Helical" evidence="1">
    <location>
        <begin position="276"/>
        <end position="296"/>
    </location>
</feature>
<evidence type="ECO:0000256" key="1">
    <source>
        <dbReference type="SAM" id="Phobius"/>
    </source>
</evidence>
<dbReference type="EMBL" id="DXBV01000013">
    <property type="protein sequence ID" value="HIZ29795.1"/>
    <property type="molecule type" value="Genomic_DNA"/>
</dbReference>
<protein>
    <recommendedName>
        <fullName evidence="4">Glycosyltransferase RgtA/B/C/D-like domain-containing protein</fullName>
    </recommendedName>
</protein>
<name>A0A9D2IXZ2_9FIRM</name>
<proteinExistence type="predicted"/>
<feature type="transmembrane region" description="Helical" evidence="1">
    <location>
        <begin position="84"/>
        <end position="102"/>
    </location>
</feature>
<feature type="transmembrane region" description="Helical" evidence="1">
    <location>
        <begin position="303"/>
        <end position="322"/>
    </location>
</feature>
<keyword evidence="1" id="KW-0472">Membrane</keyword>
<keyword evidence="1" id="KW-1133">Transmembrane helix</keyword>
<feature type="transmembrane region" description="Helical" evidence="1">
    <location>
        <begin position="214"/>
        <end position="235"/>
    </location>
</feature>
<evidence type="ECO:0008006" key="4">
    <source>
        <dbReference type="Google" id="ProtNLM"/>
    </source>
</evidence>
<reference evidence="2" key="1">
    <citation type="journal article" date="2021" name="PeerJ">
        <title>Extensive microbial diversity within the chicken gut microbiome revealed by metagenomics and culture.</title>
        <authorList>
            <person name="Gilroy R."/>
            <person name="Ravi A."/>
            <person name="Getino M."/>
            <person name="Pursley I."/>
            <person name="Horton D.L."/>
            <person name="Alikhan N.F."/>
            <person name="Baker D."/>
            <person name="Gharbi K."/>
            <person name="Hall N."/>
            <person name="Watson M."/>
            <person name="Adriaenssens E.M."/>
            <person name="Foster-Nyarko E."/>
            <person name="Jarju S."/>
            <person name="Secka A."/>
            <person name="Antonio M."/>
            <person name="Oren A."/>
            <person name="Chaudhuri R.R."/>
            <person name="La Ragione R."/>
            <person name="Hildebrand F."/>
            <person name="Pallen M.J."/>
        </authorList>
    </citation>
    <scope>NUCLEOTIDE SEQUENCE</scope>
    <source>
        <strain evidence="2">ChiGjej4B4-18154</strain>
    </source>
</reference>
<feature type="transmembrane region" description="Helical" evidence="1">
    <location>
        <begin position="142"/>
        <end position="159"/>
    </location>
</feature>
<comment type="caution">
    <text evidence="2">The sequence shown here is derived from an EMBL/GenBank/DDBJ whole genome shotgun (WGS) entry which is preliminary data.</text>
</comment>
<accession>A0A9D2IXZ2</accession>
<reference evidence="2" key="2">
    <citation type="submission" date="2021-04" db="EMBL/GenBank/DDBJ databases">
        <authorList>
            <person name="Gilroy R."/>
        </authorList>
    </citation>
    <scope>NUCLEOTIDE SEQUENCE</scope>
    <source>
        <strain evidence="2">ChiGjej4B4-18154</strain>
    </source>
</reference>